<dbReference type="Proteomes" id="UP000198862">
    <property type="component" value="Unassembled WGS sequence"/>
</dbReference>
<dbReference type="OrthoDB" id="9795699at2"/>
<sequence length="81" mass="9324">MQIHIYDTHVNTKSGQYIHFDVLVNEENVSNVKEFAERHLASLGVEVDNIQQSRCHFCHSEIANPQVKQNIENQGHSIIQL</sequence>
<dbReference type="InterPro" id="IPR023122">
    <property type="entry name" value="NE1680-like_sf"/>
</dbReference>
<dbReference type="InterPro" id="IPR018592">
    <property type="entry name" value="DUF2024"/>
</dbReference>
<name>A0A1I1TLZ8_9GAMM</name>
<proteinExistence type="predicted"/>
<evidence type="ECO:0000313" key="1">
    <source>
        <dbReference type="EMBL" id="SFD58208.1"/>
    </source>
</evidence>
<reference evidence="1 2" key="1">
    <citation type="submission" date="2016-10" db="EMBL/GenBank/DDBJ databases">
        <authorList>
            <person name="de Groot N.N."/>
        </authorList>
    </citation>
    <scope>NUCLEOTIDE SEQUENCE [LARGE SCALE GENOMIC DNA]</scope>
    <source>
        <strain evidence="1 2">DSM 6059</strain>
    </source>
</reference>
<gene>
    <name evidence="1" type="ORF">SAMN02745724_04893</name>
</gene>
<dbReference type="Pfam" id="PF09630">
    <property type="entry name" value="DUF2024"/>
    <property type="match status" value="1"/>
</dbReference>
<dbReference type="EMBL" id="FOLO01000070">
    <property type="protein sequence ID" value="SFD58208.1"/>
    <property type="molecule type" value="Genomic_DNA"/>
</dbReference>
<organism evidence="1 2">
    <name type="scientific">Pseudoalteromonas denitrificans DSM 6059</name>
    <dbReference type="NCBI Taxonomy" id="1123010"/>
    <lineage>
        <taxon>Bacteria</taxon>
        <taxon>Pseudomonadati</taxon>
        <taxon>Pseudomonadota</taxon>
        <taxon>Gammaproteobacteria</taxon>
        <taxon>Alteromonadales</taxon>
        <taxon>Pseudoalteromonadaceae</taxon>
        <taxon>Pseudoalteromonas</taxon>
    </lineage>
</organism>
<dbReference type="AlphaFoldDB" id="A0A1I1TLZ8"/>
<evidence type="ECO:0008006" key="3">
    <source>
        <dbReference type="Google" id="ProtNLM"/>
    </source>
</evidence>
<dbReference type="RefSeq" id="WP_091990996.1">
    <property type="nucleotide sequence ID" value="NZ_FOLO01000070.1"/>
</dbReference>
<dbReference type="STRING" id="1123010.SAMN02745724_04893"/>
<dbReference type="SUPFAM" id="SSF160766">
    <property type="entry name" value="NE1680-like"/>
    <property type="match status" value="1"/>
</dbReference>
<evidence type="ECO:0000313" key="2">
    <source>
        <dbReference type="Proteomes" id="UP000198862"/>
    </source>
</evidence>
<protein>
    <recommendedName>
        <fullName evidence="3">DUF2024 domain-containing protein</fullName>
    </recommendedName>
</protein>
<dbReference type="Gene3D" id="3.10.510.10">
    <property type="entry name" value="NE1680-like"/>
    <property type="match status" value="1"/>
</dbReference>
<accession>A0A1I1TLZ8</accession>
<keyword evidence="2" id="KW-1185">Reference proteome</keyword>